<keyword evidence="4" id="KW-0479">Metal-binding</keyword>
<gene>
    <name evidence="6" type="ORF">AVDCRST_MAG79-2866</name>
</gene>
<dbReference type="InterPro" id="IPR026045">
    <property type="entry name" value="Ferric-bd"/>
</dbReference>
<sequence>MRPFRHLPLRLVALPALLLTLTACGGDDDVAAGQDTAAGDARGGSLTVYSGRSEEYVGPVLEKFEQARGVDVEVRYGDTAELAATIAEEGDNTPADVFIAQDAGSLGAVAAEGLFRPLPAATVELVDARFRAADRTWVGTSGRARVAIYNTTTLGPADLPTSVLDMTDARWKDQVGIAPNNASFQAFVTALRLDRGDETARTFLQGLKDNGARLYESNSQIAEAVAAGEIEVGLVNNYYLHQLRKEQPDAPAANHFFAAGDPGALINSAGVGVLRTSDDAASGEALAAFLLAEEGQSYFAEEVGEYPLVAGVSPPPGSPPLADVQGPRLTLADLGPELEDTLRMLSEVGLTS</sequence>
<name>A0A6J4UMD5_9ACTN</name>
<dbReference type="AlphaFoldDB" id="A0A6J4UMD5"/>
<feature type="signal peptide" evidence="5">
    <location>
        <begin position="1"/>
        <end position="25"/>
    </location>
</feature>
<dbReference type="CDD" id="cd13543">
    <property type="entry name" value="PBP2_Fbp"/>
    <property type="match status" value="1"/>
</dbReference>
<keyword evidence="2" id="KW-0813">Transport</keyword>
<accession>A0A6J4UMD5</accession>
<comment type="similarity">
    <text evidence="1">Belongs to the bacterial solute-binding protein 1 family.</text>
</comment>
<evidence type="ECO:0000256" key="4">
    <source>
        <dbReference type="PIRSR" id="PIRSR002825-1"/>
    </source>
</evidence>
<dbReference type="PROSITE" id="PS51257">
    <property type="entry name" value="PROKAR_LIPOPROTEIN"/>
    <property type="match status" value="1"/>
</dbReference>
<feature type="binding site" evidence="4">
    <location>
        <position position="238"/>
    </location>
    <ligand>
        <name>Fe cation</name>
        <dbReference type="ChEBI" id="CHEBI:24875"/>
    </ligand>
</feature>
<reference evidence="6" key="1">
    <citation type="submission" date="2020-02" db="EMBL/GenBank/DDBJ databases">
        <authorList>
            <person name="Meier V. D."/>
        </authorList>
    </citation>
    <scope>NUCLEOTIDE SEQUENCE</scope>
    <source>
        <strain evidence="6">AVDCRST_MAG79</strain>
    </source>
</reference>
<dbReference type="GO" id="GO:0046872">
    <property type="term" value="F:metal ion binding"/>
    <property type="evidence" value="ECO:0007669"/>
    <property type="project" value="UniProtKB-KW"/>
</dbReference>
<keyword evidence="2" id="KW-0410">Iron transport</keyword>
<dbReference type="GO" id="GO:0030288">
    <property type="term" value="C:outer membrane-bounded periplasmic space"/>
    <property type="evidence" value="ECO:0007669"/>
    <property type="project" value="TreeGrafter"/>
</dbReference>
<dbReference type="PANTHER" id="PTHR30006">
    <property type="entry name" value="THIAMINE-BINDING PERIPLASMIC PROTEIN-RELATED"/>
    <property type="match status" value="1"/>
</dbReference>
<evidence type="ECO:0000256" key="2">
    <source>
        <dbReference type="ARBA" id="ARBA00022496"/>
    </source>
</evidence>
<organism evidence="6">
    <name type="scientific">uncultured Thermoleophilia bacterium</name>
    <dbReference type="NCBI Taxonomy" id="1497501"/>
    <lineage>
        <taxon>Bacteria</taxon>
        <taxon>Bacillati</taxon>
        <taxon>Actinomycetota</taxon>
        <taxon>Thermoleophilia</taxon>
        <taxon>environmental samples</taxon>
    </lineage>
</organism>
<dbReference type="GO" id="GO:0006826">
    <property type="term" value="P:iron ion transport"/>
    <property type="evidence" value="ECO:0007669"/>
    <property type="project" value="UniProtKB-KW"/>
</dbReference>
<keyword evidence="4" id="KW-0408">Iron</keyword>
<dbReference type="Pfam" id="PF13343">
    <property type="entry name" value="SBP_bac_6"/>
    <property type="match status" value="1"/>
</dbReference>
<proteinExistence type="inferred from homology"/>
<evidence type="ECO:0000256" key="5">
    <source>
        <dbReference type="SAM" id="SignalP"/>
    </source>
</evidence>
<dbReference type="PIRSF" id="PIRSF002825">
    <property type="entry name" value="CfbpA"/>
    <property type="match status" value="1"/>
</dbReference>
<feature type="binding site" evidence="4">
    <location>
        <position position="239"/>
    </location>
    <ligand>
        <name>Fe cation</name>
        <dbReference type="ChEBI" id="CHEBI:24875"/>
    </ligand>
</feature>
<keyword evidence="3 5" id="KW-0732">Signal</keyword>
<dbReference type="SUPFAM" id="SSF53850">
    <property type="entry name" value="Periplasmic binding protein-like II"/>
    <property type="match status" value="1"/>
</dbReference>
<evidence type="ECO:0000256" key="3">
    <source>
        <dbReference type="ARBA" id="ARBA00022729"/>
    </source>
</evidence>
<evidence type="ECO:0000313" key="6">
    <source>
        <dbReference type="EMBL" id="CAA9553212.1"/>
    </source>
</evidence>
<dbReference type="Gene3D" id="3.40.190.10">
    <property type="entry name" value="Periplasmic binding protein-like II"/>
    <property type="match status" value="2"/>
</dbReference>
<dbReference type="EMBL" id="CADCWC010000450">
    <property type="protein sequence ID" value="CAA9553212.1"/>
    <property type="molecule type" value="Genomic_DNA"/>
</dbReference>
<evidence type="ECO:0000256" key="1">
    <source>
        <dbReference type="ARBA" id="ARBA00008520"/>
    </source>
</evidence>
<dbReference type="PANTHER" id="PTHR30006:SF15">
    <property type="entry name" value="IRON-UTILIZATION PERIPLASMIC PROTEIN"/>
    <property type="match status" value="1"/>
</dbReference>
<keyword evidence="2" id="KW-0406">Ion transport</keyword>
<feature type="chain" id="PRO_5038601762" evidence="5">
    <location>
        <begin position="26"/>
        <end position="352"/>
    </location>
</feature>
<protein>
    <submittedName>
        <fullName evidence="6">Ferric iron ABC transporter, iron-binding protein</fullName>
    </submittedName>
</protein>